<feature type="region of interest" description="Disordered" evidence="1">
    <location>
        <begin position="397"/>
        <end position="524"/>
    </location>
</feature>
<feature type="compositionally biased region" description="Pro residues" evidence="1">
    <location>
        <begin position="194"/>
        <end position="204"/>
    </location>
</feature>
<feature type="compositionally biased region" description="Low complexity" evidence="1">
    <location>
        <begin position="473"/>
        <end position="484"/>
    </location>
</feature>
<reference evidence="2 3" key="1">
    <citation type="journal article" date="2016" name="Mol. Biol. Evol.">
        <title>Comparative Genomics of Early-Diverging Mushroom-Forming Fungi Provides Insights into the Origins of Lignocellulose Decay Capabilities.</title>
        <authorList>
            <person name="Nagy L.G."/>
            <person name="Riley R."/>
            <person name="Tritt A."/>
            <person name="Adam C."/>
            <person name="Daum C."/>
            <person name="Floudas D."/>
            <person name="Sun H."/>
            <person name="Yadav J.S."/>
            <person name="Pangilinan J."/>
            <person name="Larsson K.H."/>
            <person name="Matsuura K."/>
            <person name="Barry K."/>
            <person name="Labutti K."/>
            <person name="Kuo R."/>
            <person name="Ohm R.A."/>
            <person name="Bhattacharya S.S."/>
            <person name="Shirouzu T."/>
            <person name="Yoshinaga Y."/>
            <person name="Martin F.M."/>
            <person name="Grigoriev I.V."/>
            <person name="Hibbett D.S."/>
        </authorList>
    </citation>
    <scope>NUCLEOTIDE SEQUENCE [LARGE SCALE GENOMIC DNA]</scope>
    <source>
        <strain evidence="2 3">HHB12733</strain>
    </source>
</reference>
<organism evidence="2 3">
    <name type="scientific">Calocera cornea HHB12733</name>
    <dbReference type="NCBI Taxonomy" id="1353952"/>
    <lineage>
        <taxon>Eukaryota</taxon>
        <taxon>Fungi</taxon>
        <taxon>Dikarya</taxon>
        <taxon>Basidiomycota</taxon>
        <taxon>Agaricomycotina</taxon>
        <taxon>Dacrymycetes</taxon>
        <taxon>Dacrymycetales</taxon>
        <taxon>Dacrymycetaceae</taxon>
        <taxon>Calocera</taxon>
    </lineage>
</organism>
<evidence type="ECO:0000313" key="2">
    <source>
        <dbReference type="EMBL" id="KZT58234.1"/>
    </source>
</evidence>
<dbReference type="InParanoid" id="A0A165GM02"/>
<feature type="compositionally biased region" description="Low complexity" evidence="1">
    <location>
        <begin position="180"/>
        <end position="193"/>
    </location>
</feature>
<dbReference type="STRING" id="1353952.A0A165GM02"/>
<gene>
    <name evidence="2" type="ORF">CALCODRAFT_254043</name>
</gene>
<evidence type="ECO:0000256" key="1">
    <source>
        <dbReference type="SAM" id="MobiDB-lite"/>
    </source>
</evidence>
<proteinExistence type="predicted"/>
<sequence>MRAGWACRTFQGTFRSRPSGSCRWVSTTGCFAASAWRRVARVEGAGGRVLRSKRGRRTERVSPRRRSRSPRGWRLLIAPSREECDTRPALPARRHSAQNAERAKGRKGGFVSLCINHPPPPGRTADAPGFPRLNGELLLSPACTRTRPFCPGRPALTPHHHHHHRRTSLLGYPRCPSSPAPTVTRTTTHTTSPIPIPTPLPTVPIPTTHHTTRDRMLSTSSPHPDPSMPGQPAPPSSAGRHSRLRTSRSAFSLQGLGFTTPKLTSSRTAARFSTINYPASSPSYFPGGSGPSFPTAPGTHRHGRVASLTASPSSHLPSPAPSASPSPSPSPTLSSSSALPSTRTSPNLRFWRGKKALPLALEVRTRERGTGAFSPELGVVEQGPGPGSPCSIIVIQPPSPPTPNPASARSPTSPTTPYTYTADADANANAEEEAACPPSRSSSRASFLASTVEQTMSRLTRIRTRSMSPVRWAGSSGEAEAEPGAGEGGEREREQGLSKKQKRRGMREQSECVSVSLAGVKYMR</sequence>
<feature type="compositionally biased region" description="Basic and acidic residues" evidence="1">
    <location>
        <begin position="488"/>
        <end position="497"/>
    </location>
</feature>
<evidence type="ECO:0000313" key="3">
    <source>
        <dbReference type="Proteomes" id="UP000076842"/>
    </source>
</evidence>
<feature type="region of interest" description="Disordered" evidence="1">
    <location>
        <begin position="86"/>
        <end position="105"/>
    </location>
</feature>
<dbReference type="EMBL" id="KV423953">
    <property type="protein sequence ID" value="KZT58234.1"/>
    <property type="molecule type" value="Genomic_DNA"/>
</dbReference>
<protein>
    <submittedName>
        <fullName evidence="2">Uncharacterized protein</fullName>
    </submittedName>
</protein>
<dbReference type="OrthoDB" id="10686924at2759"/>
<name>A0A165GM02_9BASI</name>
<feature type="compositionally biased region" description="Pro residues" evidence="1">
    <location>
        <begin position="223"/>
        <end position="235"/>
    </location>
</feature>
<dbReference type="AlphaFoldDB" id="A0A165GM02"/>
<feature type="region of interest" description="Disordered" evidence="1">
    <location>
        <begin position="155"/>
        <end position="253"/>
    </location>
</feature>
<accession>A0A165GM02</accession>
<feature type="compositionally biased region" description="Basic residues" evidence="1">
    <location>
        <begin position="158"/>
        <end position="167"/>
    </location>
</feature>
<keyword evidence="3" id="KW-1185">Reference proteome</keyword>
<feature type="compositionally biased region" description="Low complexity" evidence="1">
    <location>
        <begin position="307"/>
        <end position="317"/>
    </location>
</feature>
<feature type="region of interest" description="Disordered" evidence="1">
    <location>
        <begin position="50"/>
        <end position="72"/>
    </location>
</feature>
<feature type="compositionally biased region" description="Pro residues" evidence="1">
    <location>
        <begin position="318"/>
        <end position="330"/>
    </location>
</feature>
<feature type="compositionally biased region" description="Low complexity" evidence="1">
    <location>
        <begin position="288"/>
        <end position="298"/>
    </location>
</feature>
<feature type="compositionally biased region" description="Low complexity" evidence="1">
    <location>
        <begin position="331"/>
        <end position="346"/>
    </location>
</feature>
<feature type="compositionally biased region" description="Low complexity" evidence="1">
    <location>
        <begin position="405"/>
        <end position="450"/>
    </location>
</feature>
<feature type="region of interest" description="Disordered" evidence="1">
    <location>
        <begin position="288"/>
        <end position="347"/>
    </location>
</feature>
<dbReference type="Proteomes" id="UP000076842">
    <property type="component" value="Unassembled WGS sequence"/>
</dbReference>
<feature type="compositionally biased region" description="Basic residues" evidence="1">
    <location>
        <begin position="50"/>
        <end position="71"/>
    </location>
</feature>